<accession>A0A9P4LUE6</accession>
<name>A0A9P4LUE6_9PLEO</name>
<dbReference type="Proteomes" id="UP000799777">
    <property type="component" value="Unassembled WGS sequence"/>
</dbReference>
<sequence length="135" mass="15518">MPTSTLVSNIHHQHRALGRAFADLHTRILWLLKVIKHEQDNSAKLSSQMQWFQEQNKRLHDEHERLKDDNKRQEAAHSNLEMKNVGLEGMISELVEEKQRQHVKICKKEQKNDTLIEDGSKLLELVDGHGASGGA</sequence>
<dbReference type="AlphaFoldDB" id="A0A9P4LUE6"/>
<evidence type="ECO:0000313" key="2">
    <source>
        <dbReference type="EMBL" id="KAF2036722.1"/>
    </source>
</evidence>
<feature type="compositionally biased region" description="Basic and acidic residues" evidence="1">
    <location>
        <begin position="60"/>
        <end position="75"/>
    </location>
</feature>
<evidence type="ECO:0000256" key="1">
    <source>
        <dbReference type="SAM" id="MobiDB-lite"/>
    </source>
</evidence>
<dbReference type="EMBL" id="ML978154">
    <property type="protein sequence ID" value="KAF2036722.1"/>
    <property type="molecule type" value="Genomic_DNA"/>
</dbReference>
<reference evidence="2" key="1">
    <citation type="journal article" date="2020" name="Stud. Mycol.">
        <title>101 Dothideomycetes genomes: a test case for predicting lifestyles and emergence of pathogens.</title>
        <authorList>
            <person name="Haridas S."/>
            <person name="Albert R."/>
            <person name="Binder M."/>
            <person name="Bloem J."/>
            <person name="Labutti K."/>
            <person name="Salamov A."/>
            <person name="Andreopoulos B."/>
            <person name="Baker S."/>
            <person name="Barry K."/>
            <person name="Bills G."/>
            <person name="Bluhm B."/>
            <person name="Cannon C."/>
            <person name="Castanera R."/>
            <person name="Culley D."/>
            <person name="Daum C."/>
            <person name="Ezra D."/>
            <person name="Gonzalez J."/>
            <person name="Henrissat B."/>
            <person name="Kuo A."/>
            <person name="Liang C."/>
            <person name="Lipzen A."/>
            <person name="Lutzoni F."/>
            <person name="Magnuson J."/>
            <person name="Mondo S."/>
            <person name="Nolan M."/>
            <person name="Ohm R."/>
            <person name="Pangilinan J."/>
            <person name="Park H.-J."/>
            <person name="Ramirez L."/>
            <person name="Alfaro M."/>
            <person name="Sun H."/>
            <person name="Tritt A."/>
            <person name="Yoshinaga Y."/>
            <person name="Zwiers L.-H."/>
            <person name="Turgeon B."/>
            <person name="Goodwin S."/>
            <person name="Spatafora J."/>
            <person name="Crous P."/>
            <person name="Grigoriev I."/>
        </authorList>
    </citation>
    <scope>NUCLEOTIDE SEQUENCE</scope>
    <source>
        <strain evidence="2">CBS 110217</strain>
    </source>
</reference>
<protein>
    <submittedName>
        <fullName evidence="2">Uncharacterized protein</fullName>
    </submittedName>
</protein>
<proteinExistence type="predicted"/>
<feature type="region of interest" description="Disordered" evidence="1">
    <location>
        <begin position="60"/>
        <end position="82"/>
    </location>
</feature>
<gene>
    <name evidence="2" type="ORF">EK21DRAFT_106038</name>
</gene>
<comment type="caution">
    <text evidence="2">The sequence shown here is derived from an EMBL/GenBank/DDBJ whole genome shotgun (WGS) entry which is preliminary data.</text>
</comment>
<keyword evidence="3" id="KW-1185">Reference proteome</keyword>
<evidence type="ECO:0000313" key="3">
    <source>
        <dbReference type="Proteomes" id="UP000799777"/>
    </source>
</evidence>
<organism evidence="2 3">
    <name type="scientific">Setomelanomma holmii</name>
    <dbReference type="NCBI Taxonomy" id="210430"/>
    <lineage>
        <taxon>Eukaryota</taxon>
        <taxon>Fungi</taxon>
        <taxon>Dikarya</taxon>
        <taxon>Ascomycota</taxon>
        <taxon>Pezizomycotina</taxon>
        <taxon>Dothideomycetes</taxon>
        <taxon>Pleosporomycetidae</taxon>
        <taxon>Pleosporales</taxon>
        <taxon>Pleosporineae</taxon>
        <taxon>Phaeosphaeriaceae</taxon>
        <taxon>Setomelanomma</taxon>
    </lineage>
</organism>